<protein>
    <submittedName>
        <fullName evidence="2">17499_t:CDS:1</fullName>
    </submittedName>
</protein>
<dbReference type="CDD" id="cd02440">
    <property type="entry name" value="AdoMet_MTases"/>
    <property type="match status" value="1"/>
</dbReference>
<comment type="caution">
    <text evidence="2">The sequence shown here is derived from an EMBL/GenBank/DDBJ whole genome shotgun (WGS) entry which is preliminary data.</text>
</comment>
<dbReference type="InterPro" id="IPR029063">
    <property type="entry name" value="SAM-dependent_MTases_sf"/>
</dbReference>
<dbReference type="Pfam" id="PF13649">
    <property type="entry name" value="Methyltransf_25"/>
    <property type="match status" value="1"/>
</dbReference>
<dbReference type="EMBL" id="CAJVPQ010001295">
    <property type="protein sequence ID" value="CAG8544107.1"/>
    <property type="molecule type" value="Genomic_DNA"/>
</dbReference>
<dbReference type="OrthoDB" id="2013972at2759"/>
<organism evidence="2 3">
    <name type="scientific">Funneliformis caledonium</name>
    <dbReference type="NCBI Taxonomy" id="1117310"/>
    <lineage>
        <taxon>Eukaryota</taxon>
        <taxon>Fungi</taxon>
        <taxon>Fungi incertae sedis</taxon>
        <taxon>Mucoromycota</taxon>
        <taxon>Glomeromycotina</taxon>
        <taxon>Glomeromycetes</taxon>
        <taxon>Glomerales</taxon>
        <taxon>Glomeraceae</taxon>
        <taxon>Funneliformis</taxon>
    </lineage>
</organism>
<dbReference type="InterPro" id="IPR041698">
    <property type="entry name" value="Methyltransf_25"/>
</dbReference>
<dbReference type="Proteomes" id="UP000789570">
    <property type="component" value="Unassembled WGS sequence"/>
</dbReference>
<keyword evidence="3" id="KW-1185">Reference proteome</keyword>
<reference evidence="2" key="1">
    <citation type="submission" date="2021-06" db="EMBL/GenBank/DDBJ databases">
        <authorList>
            <person name="Kallberg Y."/>
            <person name="Tangrot J."/>
            <person name="Rosling A."/>
        </authorList>
    </citation>
    <scope>NUCLEOTIDE SEQUENCE</scope>
    <source>
        <strain evidence="2">UK204</strain>
    </source>
</reference>
<dbReference type="GO" id="GO:0008168">
    <property type="term" value="F:methyltransferase activity"/>
    <property type="evidence" value="ECO:0007669"/>
    <property type="project" value="TreeGrafter"/>
</dbReference>
<evidence type="ECO:0000259" key="1">
    <source>
        <dbReference type="Pfam" id="PF13649"/>
    </source>
</evidence>
<dbReference type="PANTHER" id="PTHR43591">
    <property type="entry name" value="METHYLTRANSFERASE"/>
    <property type="match status" value="1"/>
</dbReference>
<accession>A0A9N9FMR5</accession>
<proteinExistence type="predicted"/>
<evidence type="ECO:0000313" key="3">
    <source>
        <dbReference type="Proteomes" id="UP000789570"/>
    </source>
</evidence>
<sequence>MNANKNYYNISMQSIEDYDDILDKFRIINNRRFHNTTSNYALPNDEIEIGRLELSHILLKNAFGNNFSSPVHNKLRDGISVLDVGCGAGRWVLENAENYPKSTFVGIDMSPIFPTDDKPQNAGFIECNVLDGGLPFPSNTFDFVHQKLLYAAFSEKHWLLVIKEIARVLKPSGYAEFMEMGPLLHNSGPHAKKTHEKFFRYYEANGLCFDIADKLKGIMDYTKCFGEVKIENRIIATGKWGGNFGELMNIYLRMSSEASSAMMIKVINCTRQEYDKMFEDYFMEIEEFKSSIVYKRFYAQKL</sequence>
<dbReference type="Gene3D" id="3.40.50.150">
    <property type="entry name" value="Vaccinia Virus protein VP39"/>
    <property type="match status" value="1"/>
</dbReference>
<dbReference type="AlphaFoldDB" id="A0A9N9FMR5"/>
<gene>
    <name evidence="2" type="ORF">FCALED_LOCUS5786</name>
</gene>
<dbReference type="SUPFAM" id="SSF53335">
    <property type="entry name" value="S-adenosyl-L-methionine-dependent methyltransferases"/>
    <property type="match status" value="1"/>
</dbReference>
<evidence type="ECO:0000313" key="2">
    <source>
        <dbReference type="EMBL" id="CAG8544107.1"/>
    </source>
</evidence>
<dbReference type="PANTHER" id="PTHR43591:SF24">
    <property type="entry name" value="2-METHOXY-6-POLYPRENYL-1,4-BENZOQUINOL METHYLASE, MITOCHONDRIAL"/>
    <property type="match status" value="1"/>
</dbReference>
<name>A0A9N9FMR5_9GLOM</name>
<feature type="domain" description="Methyltransferase" evidence="1">
    <location>
        <begin position="81"/>
        <end position="173"/>
    </location>
</feature>